<dbReference type="RefSeq" id="XP_008731400.1">
    <property type="nucleotide sequence ID" value="XM_008733178.1"/>
</dbReference>
<dbReference type="EMBL" id="KB822709">
    <property type="protein sequence ID" value="ETI19858.1"/>
    <property type="molecule type" value="Genomic_DNA"/>
</dbReference>
<evidence type="ECO:0000313" key="3">
    <source>
        <dbReference type="Proteomes" id="UP000030678"/>
    </source>
</evidence>
<evidence type="ECO:0000256" key="1">
    <source>
        <dbReference type="SAM" id="MobiDB-lite"/>
    </source>
</evidence>
<feature type="compositionally biased region" description="Basic and acidic residues" evidence="1">
    <location>
        <begin position="203"/>
        <end position="212"/>
    </location>
</feature>
<dbReference type="HOGENOM" id="CLU_078994_1_0_1"/>
<organism evidence="2 3">
    <name type="scientific">Cladophialophora carrionii CBS 160.54</name>
    <dbReference type="NCBI Taxonomy" id="1279043"/>
    <lineage>
        <taxon>Eukaryota</taxon>
        <taxon>Fungi</taxon>
        <taxon>Dikarya</taxon>
        <taxon>Ascomycota</taxon>
        <taxon>Pezizomycotina</taxon>
        <taxon>Eurotiomycetes</taxon>
        <taxon>Chaetothyriomycetidae</taxon>
        <taxon>Chaetothyriales</taxon>
        <taxon>Herpotrichiellaceae</taxon>
        <taxon>Cladophialophora</taxon>
    </lineage>
</organism>
<evidence type="ECO:0008006" key="4">
    <source>
        <dbReference type="Google" id="ProtNLM"/>
    </source>
</evidence>
<reference evidence="2 3" key="1">
    <citation type="submission" date="2013-03" db="EMBL/GenBank/DDBJ databases">
        <title>The Genome Sequence of Cladophialophora carrionii CBS 160.54.</title>
        <authorList>
            <consortium name="The Broad Institute Genomics Platform"/>
            <person name="Cuomo C."/>
            <person name="de Hoog S."/>
            <person name="Gorbushina A."/>
            <person name="Walker B."/>
            <person name="Young S.K."/>
            <person name="Zeng Q."/>
            <person name="Gargeya S."/>
            <person name="Fitzgerald M."/>
            <person name="Haas B."/>
            <person name="Abouelleil A."/>
            <person name="Allen A.W."/>
            <person name="Alvarado L."/>
            <person name="Arachchi H.M."/>
            <person name="Berlin A.M."/>
            <person name="Chapman S.B."/>
            <person name="Gainer-Dewar J."/>
            <person name="Goldberg J."/>
            <person name="Griggs A."/>
            <person name="Gujja S."/>
            <person name="Hansen M."/>
            <person name="Howarth C."/>
            <person name="Imamovic A."/>
            <person name="Ireland A."/>
            <person name="Larimer J."/>
            <person name="McCowan C."/>
            <person name="Murphy C."/>
            <person name="Pearson M."/>
            <person name="Poon T.W."/>
            <person name="Priest M."/>
            <person name="Roberts A."/>
            <person name="Saif S."/>
            <person name="Shea T."/>
            <person name="Sisk P."/>
            <person name="Sykes S."/>
            <person name="Wortman J."/>
            <person name="Nusbaum C."/>
            <person name="Birren B."/>
        </authorList>
    </citation>
    <scope>NUCLEOTIDE SEQUENCE [LARGE SCALE GENOMIC DNA]</scope>
    <source>
        <strain evidence="2 3">CBS 160.54</strain>
    </source>
</reference>
<dbReference type="AlphaFoldDB" id="V9D0S0"/>
<proteinExistence type="predicted"/>
<sequence length="226" mass="25713">MPIPDYGFWKAKPVSYKVDGPSDRTPHINLVFKDDDNDRLKAAINVKSQASPSELVYWFDRDFSHPLTRALENQPYGFKWIESRDPSAQSLALDYLRTPVLLHVQEGRLLPYDEHGPDNDILDQLRPILDDAIHQQADIYLYGSRFDSGDGIHDVHMNQGSPGRRFRKDNGVNTDGGILFRFPDGHWEAVFLAFASQQIPTDDDGHPKRDSRSLANMLRSGGRARL</sequence>
<gene>
    <name evidence="2" type="ORF">G647_08872</name>
</gene>
<dbReference type="VEuPathDB" id="FungiDB:G647_08872"/>
<dbReference type="GeneID" id="19987365"/>
<dbReference type="Proteomes" id="UP000030678">
    <property type="component" value="Unassembled WGS sequence"/>
</dbReference>
<name>V9D0S0_9EURO</name>
<evidence type="ECO:0000313" key="2">
    <source>
        <dbReference type="EMBL" id="ETI19858.1"/>
    </source>
</evidence>
<dbReference type="OrthoDB" id="2580841at2759"/>
<dbReference type="Pfam" id="PF10042">
    <property type="entry name" value="DUF2278"/>
    <property type="match status" value="1"/>
</dbReference>
<dbReference type="InterPro" id="IPR019268">
    <property type="entry name" value="DUF2278"/>
</dbReference>
<feature type="region of interest" description="Disordered" evidence="1">
    <location>
        <begin position="200"/>
        <end position="226"/>
    </location>
</feature>
<protein>
    <recommendedName>
        <fullName evidence="4">DUF2278 domain-containing protein</fullName>
    </recommendedName>
</protein>
<accession>V9D0S0</accession>